<reference evidence="13" key="2">
    <citation type="submission" date="2025-08" db="UniProtKB">
        <authorList>
            <consortium name="Ensembl"/>
        </authorList>
    </citation>
    <scope>IDENTIFICATION</scope>
    <source>
        <strain evidence="13">Isolate ISIS603380</strain>
    </source>
</reference>
<dbReference type="Ensembl" id="ENSLAFT00000036995.1">
    <property type="protein sequence ID" value="ENSLAFP00000027711.1"/>
    <property type="gene ID" value="ENSLAFG00000014797.3"/>
</dbReference>
<keyword evidence="6 12" id="KW-0472">Membrane</keyword>
<evidence type="ECO:0000256" key="7">
    <source>
        <dbReference type="ARBA" id="ARBA00023180"/>
    </source>
</evidence>
<dbReference type="GO" id="GO:0005385">
    <property type="term" value="F:zinc ion transmembrane transporter activity"/>
    <property type="evidence" value="ECO:0007669"/>
    <property type="project" value="TreeGrafter"/>
</dbReference>
<dbReference type="PANTHER" id="PTHR12191">
    <property type="entry name" value="SOLUTE CARRIER FAMILY 39"/>
    <property type="match status" value="1"/>
</dbReference>
<dbReference type="Pfam" id="PF02535">
    <property type="entry name" value="Zip"/>
    <property type="match status" value="1"/>
</dbReference>
<dbReference type="Proteomes" id="UP000007646">
    <property type="component" value="Unassembled WGS sequence"/>
</dbReference>
<comment type="subcellular location">
    <subcellularLocation>
        <location evidence="1">Cell membrane</location>
        <topology evidence="1">Multi-pass membrane protein</topology>
    </subcellularLocation>
</comment>
<evidence type="ECO:0000256" key="5">
    <source>
        <dbReference type="ARBA" id="ARBA00022989"/>
    </source>
</evidence>
<dbReference type="GO" id="GO:0140410">
    <property type="term" value="F:monoatomic cation:bicarbonate symporter activity"/>
    <property type="evidence" value="ECO:0007669"/>
    <property type="project" value="TreeGrafter"/>
</dbReference>
<dbReference type="InterPro" id="IPR003689">
    <property type="entry name" value="ZIP"/>
</dbReference>
<evidence type="ECO:0000256" key="12">
    <source>
        <dbReference type="SAM" id="Phobius"/>
    </source>
</evidence>
<keyword evidence="5 12" id="KW-1133">Transmembrane helix</keyword>
<comment type="similarity">
    <text evidence="2">Belongs to the ZIP transporter (TC 2.A.5) family.</text>
</comment>
<feature type="transmembrane region" description="Helical" evidence="12">
    <location>
        <begin position="61"/>
        <end position="84"/>
    </location>
</feature>
<dbReference type="GO" id="GO:0030003">
    <property type="term" value="P:intracellular monoatomic cation homeostasis"/>
    <property type="evidence" value="ECO:0007669"/>
    <property type="project" value="TreeGrafter"/>
</dbReference>
<dbReference type="InterPro" id="IPR050799">
    <property type="entry name" value="ZIP_Transporter"/>
</dbReference>
<dbReference type="GO" id="GO:0071578">
    <property type="term" value="P:zinc ion import across plasma membrane"/>
    <property type="evidence" value="ECO:0007669"/>
    <property type="project" value="TreeGrafter"/>
</dbReference>
<dbReference type="GeneTree" id="ENSGT00940000156387"/>
<gene>
    <name evidence="13" type="primary">SLC39A6</name>
</gene>
<keyword evidence="4 12" id="KW-0812">Transmembrane</keyword>
<evidence type="ECO:0000256" key="3">
    <source>
        <dbReference type="ARBA" id="ARBA00022475"/>
    </source>
</evidence>
<evidence type="ECO:0000256" key="2">
    <source>
        <dbReference type="ARBA" id="ARBA00006939"/>
    </source>
</evidence>
<feature type="transmembrane region" description="Helical" evidence="12">
    <location>
        <begin position="336"/>
        <end position="354"/>
    </location>
</feature>
<reference evidence="13" key="3">
    <citation type="submission" date="2025-09" db="UniProtKB">
        <authorList>
            <consortium name="Ensembl"/>
        </authorList>
    </citation>
    <scope>IDENTIFICATION</scope>
    <source>
        <strain evidence="13">Isolate ISIS603380</strain>
    </source>
</reference>
<evidence type="ECO:0000313" key="14">
    <source>
        <dbReference type="Proteomes" id="UP000007646"/>
    </source>
</evidence>
<dbReference type="GO" id="GO:0005886">
    <property type="term" value="C:plasma membrane"/>
    <property type="evidence" value="ECO:0007669"/>
    <property type="project" value="UniProtKB-SubCell"/>
</dbReference>
<evidence type="ECO:0000256" key="8">
    <source>
        <dbReference type="ARBA" id="ARBA00034634"/>
    </source>
</evidence>
<feature type="transmembrane region" description="Helical" evidence="12">
    <location>
        <begin position="133"/>
        <end position="152"/>
    </location>
</feature>
<accession>G3UIQ3</accession>
<comment type="catalytic activity">
    <reaction evidence="8">
        <text>Zn(2+)(in) = Zn(2+)(out)</text>
        <dbReference type="Rhea" id="RHEA:29351"/>
        <dbReference type="ChEBI" id="CHEBI:29105"/>
    </reaction>
</comment>
<evidence type="ECO:0000256" key="6">
    <source>
        <dbReference type="ARBA" id="ARBA00023136"/>
    </source>
</evidence>
<keyword evidence="14" id="KW-1185">Reference proteome</keyword>
<evidence type="ECO:0000256" key="11">
    <source>
        <dbReference type="ARBA" id="ARBA00042779"/>
    </source>
</evidence>
<proteinExistence type="inferred from homology"/>
<keyword evidence="7" id="KW-0325">Glycoprotein</keyword>
<organism evidence="13 14">
    <name type="scientific">Loxodonta africana</name>
    <name type="common">African elephant</name>
    <dbReference type="NCBI Taxonomy" id="9785"/>
    <lineage>
        <taxon>Eukaryota</taxon>
        <taxon>Metazoa</taxon>
        <taxon>Chordata</taxon>
        <taxon>Craniata</taxon>
        <taxon>Vertebrata</taxon>
        <taxon>Euteleostomi</taxon>
        <taxon>Mammalia</taxon>
        <taxon>Eutheria</taxon>
        <taxon>Afrotheria</taxon>
        <taxon>Proboscidea</taxon>
        <taxon>Elephantidae</taxon>
        <taxon>Loxodonta</taxon>
    </lineage>
</organism>
<dbReference type="PANTHER" id="PTHR12191:SF22">
    <property type="entry name" value="ZINC TRANSPORTER ZIP6"/>
    <property type="match status" value="1"/>
</dbReference>
<evidence type="ECO:0000256" key="9">
    <source>
        <dbReference type="ARBA" id="ARBA00039393"/>
    </source>
</evidence>
<evidence type="ECO:0000256" key="1">
    <source>
        <dbReference type="ARBA" id="ARBA00004651"/>
    </source>
</evidence>
<name>G3UIQ3_LOXAF</name>
<dbReference type="HOGENOM" id="CLU_015114_13_4_1"/>
<feature type="transmembrane region" description="Helical" evidence="12">
    <location>
        <begin position="91"/>
        <end position="113"/>
    </location>
</feature>
<feature type="transmembrane region" description="Helical" evidence="12">
    <location>
        <begin position="309"/>
        <end position="330"/>
    </location>
</feature>
<dbReference type="OMA" id="CANCRHT"/>
<sequence length="403" mass="44710">CFNASKLLTSHGMGIQVLLNTTEFYYLCPAIINQIDARSCLIHTTSEKKAEMPPKTYSLQIAWVGGFIAISIISFLSLLGVILVPLMNRVFFKFLLSFLVALAVGTLSGDAFLHLLPHRFAESTYFDSTWKGLTALGGLYFMFLVEHALTLIKKKKSAHHMGLHLFRIDDLNNLRARESFKIALLFVGNLDYLGEMDCVAFFPFKAPGTMQQTRSRLLSKELLRLSHSQRYSREELKDAGIATLAWMVIMGDGLHNFSDGLAIGAAFTEGLSSGLSTSVAVFCHELPHELVKGDFAVLLKAGMTVKQAVLYNALSAMLAYLGMATGIFIGHYAENVSMWIFALTAGLFMYVALVDMVPEMLHNDASDHGCSRWGYFFLQNAGILLGFGIMLLISVFEHKIVFR</sequence>
<dbReference type="AlphaFoldDB" id="G3UIQ3"/>
<reference evidence="13 14" key="1">
    <citation type="submission" date="2009-06" db="EMBL/GenBank/DDBJ databases">
        <title>The Genome Sequence of Loxodonta africana (African elephant).</title>
        <authorList>
            <person name="Di Palma F."/>
            <person name="Heiman D."/>
            <person name="Young S."/>
            <person name="Johnson J."/>
            <person name="Lander E.S."/>
            <person name="Lindblad-Toh K."/>
        </authorList>
    </citation>
    <scope>NUCLEOTIDE SEQUENCE [LARGE SCALE GENOMIC DNA]</scope>
    <source>
        <strain evidence="13 14">Isolate ISIS603380</strain>
    </source>
</reference>
<keyword evidence="3" id="KW-1003">Cell membrane</keyword>
<evidence type="ECO:0000313" key="13">
    <source>
        <dbReference type="Ensembl" id="ENSLAFP00000027711.1"/>
    </source>
</evidence>
<feature type="transmembrane region" description="Helical" evidence="12">
    <location>
        <begin position="375"/>
        <end position="396"/>
    </location>
</feature>
<protein>
    <recommendedName>
        <fullName evidence="9">Zinc transporter ZIP6</fullName>
    </recommendedName>
    <alternativeName>
        <fullName evidence="11">Solute carrier family 39 member 6</fullName>
    </alternativeName>
    <alternativeName>
        <fullName evidence="10">Zrt- and Irt-like protein 6</fullName>
    </alternativeName>
</protein>
<evidence type="ECO:0000256" key="4">
    <source>
        <dbReference type="ARBA" id="ARBA00022692"/>
    </source>
</evidence>
<evidence type="ECO:0000256" key="10">
    <source>
        <dbReference type="ARBA" id="ARBA00041704"/>
    </source>
</evidence>